<comment type="caution">
    <text evidence="2">The sequence shown here is derived from an EMBL/GenBank/DDBJ whole genome shotgun (WGS) entry which is preliminary data.</text>
</comment>
<sequence length="178" mass="19381">MSKRKCLAGLLAITGLLSSSTAFAQSCIKEQEVKSLTLYALPTVIQAAQTRCTASLSSNGFMATGAAELASRYQALKDDNWPVARDVLIRMTAKGDQPQDRRMGLILEQMPPDTVRELLDSIILQKLSEEIQPDKCTTIEHGLEIAAPLEPEETASIFAFVLTLAAPDDMNICPVDEK</sequence>
<protein>
    <recommendedName>
        <fullName evidence="4">Secreted protein</fullName>
    </recommendedName>
</protein>
<dbReference type="AlphaFoldDB" id="A0A420ES07"/>
<evidence type="ECO:0000313" key="3">
    <source>
        <dbReference type="Proteomes" id="UP000284395"/>
    </source>
</evidence>
<organism evidence="2 3">
    <name type="scientific">Altericroceibacterium spongiae</name>
    <dbReference type="NCBI Taxonomy" id="2320269"/>
    <lineage>
        <taxon>Bacteria</taxon>
        <taxon>Pseudomonadati</taxon>
        <taxon>Pseudomonadota</taxon>
        <taxon>Alphaproteobacteria</taxon>
        <taxon>Sphingomonadales</taxon>
        <taxon>Erythrobacteraceae</taxon>
        <taxon>Altericroceibacterium</taxon>
    </lineage>
</organism>
<dbReference type="OrthoDB" id="7594050at2"/>
<gene>
    <name evidence="2" type="ORF">D6851_02785</name>
</gene>
<evidence type="ECO:0000256" key="1">
    <source>
        <dbReference type="SAM" id="SignalP"/>
    </source>
</evidence>
<evidence type="ECO:0008006" key="4">
    <source>
        <dbReference type="Google" id="ProtNLM"/>
    </source>
</evidence>
<accession>A0A420ES07</accession>
<dbReference type="RefSeq" id="WP_120323315.1">
    <property type="nucleotide sequence ID" value="NZ_RAPF01000001.1"/>
</dbReference>
<dbReference type="EMBL" id="RAPF01000001">
    <property type="protein sequence ID" value="RKF23410.1"/>
    <property type="molecule type" value="Genomic_DNA"/>
</dbReference>
<feature type="chain" id="PRO_5019378816" description="Secreted protein" evidence="1">
    <location>
        <begin position="25"/>
        <end position="178"/>
    </location>
</feature>
<dbReference type="PROSITE" id="PS51257">
    <property type="entry name" value="PROKAR_LIPOPROTEIN"/>
    <property type="match status" value="1"/>
</dbReference>
<keyword evidence="3" id="KW-1185">Reference proteome</keyword>
<feature type="signal peptide" evidence="1">
    <location>
        <begin position="1"/>
        <end position="24"/>
    </location>
</feature>
<name>A0A420ES07_9SPHN</name>
<dbReference type="Proteomes" id="UP000284395">
    <property type="component" value="Unassembled WGS sequence"/>
</dbReference>
<keyword evidence="1" id="KW-0732">Signal</keyword>
<evidence type="ECO:0000313" key="2">
    <source>
        <dbReference type="EMBL" id="RKF23410.1"/>
    </source>
</evidence>
<reference evidence="2 3" key="1">
    <citation type="submission" date="2018-09" db="EMBL/GenBank/DDBJ databases">
        <title>Altererythrobacter spongiae sp. nov., isolated from a marine sponge.</title>
        <authorList>
            <person name="Zhuang L."/>
            <person name="Luo L."/>
        </authorList>
    </citation>
    <scope>NUCLEOTIDE SEQUENCE [LARGE SCALE GENOMIC DNA]</scope>
    <source>
        <strain evidence="2 3">HN-Y73</strain>
    </source>
</reference>
<proteinExistence type="predicted"/>